<dbReference type="GO" id="GO:0000150">
    <property type="term" value="F:DNA strand exchange activity"/>
    <property type="evidence" value="ECO:0007669"/>
    <property type="project" value="InterPro"/>
</dbReference>
<dbReference type="Pfam" id="PF02796">
    <property type="entry name" value="HTH_7"/>
    <property type="match status" value="1"/>
</dbReference>
<dbReference type="GO" id="GO:0003677">
    <property type="term" value="F:DNA binding"/>
    <property type="evidence" value="ECO:0007669"/>
    <property type="project" value="InterPro"/>
</dbReference>
<geneLocation type="plasmid" evidence="2">
    <name>pD6-NDM_1_1</name>
</geneLocation>
<accession>A0A2S0NT37</accession>
<sequence length="260" mass="28785">MIAFNHVVPVLNLSVFNVRRAPAFAFEQSKRATIGGRFIRVDESWDLPLLHVVEDFTQKPVCSFAVTTGGEIKIDSAAPAVDGPVQIRPAAIDLHVGFIHVPRAKIGRVTPVPAQPFFHFRRITLNPAVNRGVIDIHSAFSQHLLQLTVTDAVFAVPAYGPQNDVTLKMPAFEWVHVQLHQQKGMISLSPPTICNSALERTNEGRQEAKLKGIKFGRRRTVDRNVVLTLHQKGTGATEIAHQLSIARSTVYKILEDERAS</sequence>
<keyword evidence="2" id="KW-0614">Plasmid</keyword>
<dbReference type="Gene3D" id="1.10.10.60">
    <property type="entry name" value="Homeodomain-like"/>
    <property type="match status" value="1"/>
</dbReference>
<proteinExistence type="predicted"/>
<evidence type="ECO:0000259" key="1">
    <source>
        <dbReference type="Pfam" id="PF02796"/>
    </source>
</evidence>
<dbReference type="InterPro" id="IPR009057">
    <property type="entry name" value="Homeodomain-like_sf"/>
</dbReference>
<evidence type="ECO:0000313" key="2">
    <source>
        <dbReference type="EMBL" id="AVX51360.1"/>
    </source>
</evidence>
<organism evidence="2">
    <name type="scientific">Escherichia coli</name>
    <dbReference type="NCBI Taxonomy" id="562"/>
    <lineage>
        <taxon>Bacteria</taxon>
        <taxon>Pseudomonadati</taxon>
        <taxon>Pseudomonadota</taxon>
        <taxon>Gammaproteobacteria</taxon>
        <taxon>Enterobacterales</taxon>
        <taxon>Enterobacteriaceae</taxon>
        <taxon>Escherichia</taxon>
    </lineage>
</organism>
<protein>
    <submittedName>
        <fullName evidence="2">TnpR_2</fullName>
    </submittedName>
</protein>
<feature type="domain" description="Resolvase HTH" evidence="1">
    <location>
        <begin position="216"/>
        <end position="256"/>
    </location>
</feature>
<dbReference type="InterPro" id="IPR006120">
    <property type="entry name" value="Resolvase_HTH_dom"/>
</dbReference>
<reference evidence="2" key="1">
    <citation type="submission" date="2017-12" db="EMBL/GenBank/DDBJ databases">
        <title>Escherichia coli co-producing NDM-5 and OXA-181 carbapenemases, South Korea.</title>
        <authorList>
            <person name="Baek J.Y."/>
            <person name="Huh K."/>
            <person name="Cho S.Y."/>
            <person name="Kim S.H."/>
            <person name="Ko K.S."/>
            <person name="Kang C.-I."/>
            <person name="Chung D.R."/>
            <person name="Peck K.R."/>
            <person name="Song J.-H."/>
        </authorList>
    </citation>
    <scope>NUCLEOTIDE SEQUENCE</scope>
    <source>
        <strain evidence="2">CC1706-01</strain>
        <plasmid evidence="2">pD6-NDM_1_1</plasmid>
    </source>
</reference>
<name>A0A2S0NT37_ECOLX</name>
<dbReference type="AlphaFoldDB" id="A0A2S0NT37"/>
<dbReference type="SUPFAM" id="SSF46689">
    <property type="entry name" value="Homeodomain-like"/>
    <property type="match status" value="1"/>
</dbReference>
<dbReference type="EMBL" id="MG702492">
    <property type="protein sequence ID" value="AVX51360.1"/>
    <property type="molecule type" value="Genomic_DNA"/>
</dbReference>